<accession>A0A0F8W582</accession>
<feature type="compositionally biased region" description="Polar residues" evidence="1">
    <location>
        <begin position="23"/>
        <end position="32"/>
    </location>
</feature>
<name>A0A0F8W582_9ZZZZ</name>
<dbReference type="AlphaFoldDB" id="A0A0F8W582"/>
<evidence type="ECO:0000256" key="1">
    <source>
        <dbReference type="SAM" id="MobiDB-lite"/>
    </source>
</evidence>
<sequence length="55" mass="6066">MAEALTHKSADKEIEDEIDRLTRPQSNGSNIIQRLKDAASQARLTSPKLLPPPRG</sequence>
<proteinExistence type="predicted"/>
<feature type="compositionally biased region" description="Basic and acidic residues" evidence="1">
    <location>
        <begin position="1"/>
        <end position="12"/>
    </location>
</feature>
<feature type="region of interest" description="Disordered" evidence="1">
    <location>
        <begin position="1"/>
        <end position="55"/>
    </location>
</feature>
<organism evidence="2">
    <name type="scientific">marine sediment metagenome</name>
    <dbReference type="NCBI Taxonomy" id="412755"/>
    <lineage>
        <taxon>unclassified sequences</taxon>
        <taxon>metagenomes</taxon>
        <taxon>ecological metagenomes</taxon>
    </lineage>
</organism>
<reference evidence="2" key="1">
    <citation type="journal article" date="2015" name="Nature">
        <title>Complex archaea that bridge the gap between prokaryotes and eukaryotes.</title>
        <authorList>
            <person name="Spang A."/>
            <person name="Saw J.H."/>
            <person name="Jorgensen S.L."/>
            <person name="Zaremba-Niedzwiedzka K."/>
            <person name="Martijn J."/>
            <person name="Lind A.E."/>
            <person name="van Eijk R."/>
            <person name="Schleper C."/>
            <person name="Guy L."/>
            <person name="Ettema T.J."/>
        </authorList>
    </citation>
    <scope>NUCLEOTIDE SEQUENCE</scope>
</reference>
<gene>
    <name evidence="2" type="ORF">LCGC14_3111780</name>
</gene>
<comment type="caution">
    <text evidence="2">The sequence shown here is derived from an EMBL/GenBank/DDBJ whole genome shotgun (WGS) entry which is preliminary data.</text>
</comment>
<dbReference type="EMBL" id="LAZR01067353">
    <property type="protein sequence ID" value="KKK51753.1"/>
    <property type="molecule type" value="Genomic_DNA"/>
</dbReference>
<protein>
    <submittedName>
        <fullName evidence="2">Uncharacterized protein</fullName>
    </submittedName>
</protein>
<evidence type="ECO:0000313" key="2">
    <source>
        <dbReference type="EMBL" id="KKK51753.1"/>
    </source>
</evidence>